<comment type="caution">
    <text evidence="4">The sequence shown here is derived from an EMBL/GenBank/DDBJ whole genome shotgun (WGS) entry which is preliminary data.</text>
</comment>
<dbReference type="SUPFAM" id="SSF53474">
    <property type="entry name" value="alpha/beta-Hydrolases"/>
    <property type="match status" value="1"/>
</dbReference>
<evidence type="ECO:0000256" key="2">
    <source>
        <dbReference type="ARBA" id="ARBA00022801"/>
    </source>
</evidence>
<evidence type="ECO:0000256" key="1">
    <source>
        <dbReference type="ARBA" id="ARBA00022729"/>
    </source>
</evidence>
<dbReference type="PANTHER" id="PTHR43037">
    <property type="entry name" value="UNNAMED PRODUCT-RELATED"/>
    <property type="match status" value="1"/>
</dbReference>
<sequence>MNKVALLATALLGLLARPCTAAAVTWECPAGYQVHEGLNVGFPHKGLQRSFWVYPPPDNTRPAPVWVPLTGTVESTNGNLTAPRSGANALMARQGFLVIGPVRQCADGDPAYTGARCNGPGADGWIWRPWNEGRAASPGGDRWKQDAGPDASFFQAAIKCVGTRWKLDPNSLYIGGISSGGTMTNRALLFDSDFWAGGMAISGEWYVTRDDGTGLAFNDARSFVAANPDKIVQGRAGPYPLPARLGPMIVITVWGGDKDLWDCGPPIGPCADYRPATQASSNFFAAQPDVVHIACSSSHGHMWPQINTQAFNTWALKTMASHPKGTSAKDFVLVPPPDGYQCRIGRFTDHYPERR</sequence>
<keyword evidence="1 3" id="KW-0732">Signal</keyword>
<protein>
    <submittedName>
        <fullName evidence="4">Prolyl oligopeptidase family serine peptidase</fullName>
    </submittedName>
</protein>
<accession>A0ABS5FE66</accession>
<feature type="chain" id="PRO_5045050934" evidence="3">
    <location>
        <begin position="22"/>
        <end position="355"/>
    </location>
</feature>
<evidence type="ECO:0000313" key="4">
    <source>
        <dbReference type="EMBL" id="MBR0795068.1"/>
    </source>
</evidence>
<feature type="signal peptide" evidence="3">
    <location>
        <begin position="1"/>
        <end position="21"/>
    </location>
</feature>
<evidence type="ECO:0000313" key="5">
    <source>
        <dbReference type="Proteomes" id="UP001315278"/>
    </source>
</evidence>
<dbReference type="EMBL" id="JAFCJH010000005">
    <property type="protein sequence ID" value="MBR0795068.1"/>
    <property type="molecule type" value="Genomic_DNA"/>
</dbReference>
<evidence type="ECO:0000256" key="3">
    <source>
        <dbReference type="SAM" id="SignalP"/>
    </source>
</evidence>
<dbReference type="Proteomes" id="UP001315278">
    <property type="component" value="Unassembled WGS sequence"/>
</dbReference>
<keyword evidence="2" id="KW-0378">Hydrolase</keyword>
<keyword evidence="5" id="KW-1185">Reference proteome</keyword>
<organism evidence="4 5">
    <name type="scientific">Bradyrhizobium jicamae</name>
    <dbReference type="NCBI Taxonomy" id="280332"/>
    <lineage>
        <taxon>Bacteria</taxon>
        <taxon>Pseudomonadati</taxon>
        <taxon>Pseudomonadota</taxon>
        <taxon>Alphaproteobacteria</taxon>
        <taxon>Hyphomicrobiales</taxon>
        <taxon>Nitrobacteraceae</taxon>
        <taxon>Bradyrhizobium</taxon>
    </lineage>
</organism>
<dbReference type="Gene3D" id="3.40.50.1820">
    <property type="entry name" value="alpha/beta hydrolase"/>
    <property type="match status" value="1"/>
</dbReference>
<dbReference type="InterPro" id="IPR029058">
    <property type="entry name" value="AB_hydrolase_fold"/>
</dbReference>
<proteinExistence type="predicted"/>
<dbReference type="InterPro" id="IPR050955">
    <property type="entry name" value="Plant_Biomass_Hydrol_Est"/>
</dbReference>
<dbReference type="PANTHER" id="PTHR43037:SF5">
    <property type="entry name" value="FERULOYL ESTERASE"/>
    <property type="match status" value="1"/>
</dbReference>
<dbReference type="RefSeq" id="WP_212492104.1">
    <property type="nucleotide sequence ID" value="NZ_JAFCJH010000005.1"/>
</dbReference>
<gene>
    <name evidence="4" type="ORF">JQ615_06695</name>
</gene>
<name>A0ABS5FE66_9BRAD</name>
<reference evidence="5" key="1">
    <citation type="journal article" date="2021" name="ISME J.">
        <title>Evolutionary origin and ecological implication of a unique nif island in free-living Bradyrhizobium lineages.</title>
        <authorList>
            <person name="Tao J."/>
        </authorList>
    </citation>
    <scope>NUCLEOTIDE SEQUENCE [LARGE SCALE GENOMIC DNA]</scope>
    <source>
        <strain evidence="5">SZCCT0434</strain>
    </source>
</reference>